<keyword evidence="3" id="KW-1185">Reference proteome</keyword>
<dbReference type="EMBL" id="FOMS01000012">
    <property type="protein sequence ID" value="SFE61733.1"/>
    <property type="molecule type" value="Genomic_DNA"/>
</dbReference>
<sequence length="425" mass="44900">MIVPRTPAISLIMLTMSRAFLRRAALPPRLQPLFGGRQEAPEAQPAPRTISGRIEVPVVTKSDEDRVSGQVFAQGRHLARQQDWAALGELVRGYDSARAQSPGGRPLAEILAAGARSDAVEAGSAAARRGDAAAAQRAVAQLEEEFAALCCDHGVALVVAHAHIDIGLAWHGSTRRADLPPEARAAFHAHFRAAGRLLDRFDACEAEAPSLAAARCALLVAADRPAARVADDFADLIELDPATPGHMRALGRNLLPRWFGDYALLEEGARRTAADTADIWGAGGYVWVYLDAMALDPAAFASVDPALFGEGLHDILGKRPDQEMANLLAAFTGFTLSAGPSAPKTERKIARAFGWIVHDHLRAVHASTWAAAHARSGPIAGRACLSGDIAERGQARALSSLGQLFAADLAAGRVVQVGANGWHSA</sequence>
<proteinExistence type="predicted"/>
<evidence type="ECO:0000256" key="1">
    <source>
        <dbReference type="SAM" id="Coils"/>
    </source>
</evidence>
<name>A0A1I2C1W6_9RHOB</name>
<feature type="coiled-coil region" evidence="1">
    <location>
        <begin position="125"/>
        <end position="152"/>
    </location>
</feature>
<evidence type="ECO:0000313" key="3">
    <source>
        <dbReference type="Proteomes" id="UP000325289"/>
    </source>
</evidence>
<organism evidence="2 3">
    <name type="scientific">Roseivivax sediminis</name>
    <dbReference type="NCBI Taxonomy" id="936889"/>
    <lineage>
        <taxon>Bacteria</taxon>
        <taxon>Pseudomonadati</taxon>
        <taxon>Pseudomonadota</taxon>
        <taxon>Alphaproteobacteria</taxon>
        <taxon>Rhodobacterales</taxon>
        <taxon>Roseobacteraceae</taxon>
        <taxon>Roseivivax</taxon>
    </lineage>
</organism>
<gene>
    <name evidence="2" type="ORF">SAMN04515678_11258</name>
</gene>
<dbReference type="OrthoDB" id="7734559at2"/>
<reference evidence="2 3" key="1">
    <citation type="submission" date="2016-10" db="EMBL/GenBank/DDBJ databases">
        <authorList>
            <person name="Varghese N."/>
            <person name="Submissions S."/>
        </authorList>
    </citation>
    <scope>NUCLEOTIDE SEQUENCE [LARGE SCALE GENOMIC DNA]</scope>
    <source>
        <strain evidence="3">YIM D21,KCTC 23444,ACCC 10710</strain>
    </source>
</reference>
<dbReference type="AlphaFoldDB" id="A0A1I2C1W6"/>
<evidence type="ECO:0000313" key="2">
    <source>
        <dbReference type="EMBL" id="SFE61733.1"/>
    </source>
</evidence>
<keyword evidence="1" id="KW-0175">Coiled coil</keyword>
<protein>
    <submittedName>
        <fullName evidence="2">Uncharacterized protein</fullName>
    </submittedName>
</protein>
<dbReference type="Proteomes" id="UP000325289">
    <property type="component" value="Unassembled WGS sequence"/>
</dbReference>
<accession>A0A1I2C1W6</accession>